<dbReference type="GO" id="GO:0016491">
    <property type="term" value="F:oxidoreductase activity"/>
    <property type="evidence" value="ECO:0007669"/>
    <property type="project" value="InterPro"/>
</dbReference>
<dbReference type="SUPFAM" id="SSF53807">
    <property type="entry name" value="Helical backbone' metal receptor"/>
    <property type="match status" value="1"/>
</dbReference>
<name>A0A933GK67_UNCTE</name>
<organism evidence="2 3">
    <name type="scientific">Tectimicrobiota bacterium</name>
    <dbReference type="NCBI Taxonomy" id="2528274"/>
    <lineage>
        <taxon>Bacteria</taxon>
        <taxon>Pseudomonadati</taxon>
        <taxon>Nitrospinota/Tectimicrobiota group</taxon>
        <taxon>Candidatus Tectimicrobiota</taxon>
    </lineage>
</organism>
<dbReference type="PANTHER" id="PTHR33712">
    <property type="entry name" value="LIGHT-INDEPENDENT PROTOCHLOROPHYLLIDE REDUCTASE SUBUNIT B"/>
    <property type="match status" value="1"/>
</dbReference>
<comment type="caution">
    <text evidence="2">The sequence shown here is derived from an EMBL/GenBank/DDBJ whole genome shotgun (WGS) entry which is preliminary data.</text>
</comment>
<evidence type="ECO:0000259" key="1">
    <source>
        <dbReference type="Pfam" id="PF00148"/>
    </source>
</evidence>
<dbReference type="EMBL" id="JACQWF010000141">
    <property type="protein sequence ID" value="MBI4595357.1"/>
    <property type="molecule type" value="Genomic_DNA"/>
</dbReference>
<dbReference type="InterPro" id="IPR050152">
    <property type="entry name" value="ChlB/BchB/BchZ"/>
</dbReference>
<dbReference type="PANTHER" id="PTHR33712:SF7">
    <property type="entry name" value="LIGHT-INDEPENDENT PROTOCHLOROPHYLLIDE REDUCTASE SUBUNIT B"/>
    <property type="match status" value="1"/>
</dbReference>
<dbReference type="Gene3D" id="1.20.89.10">
    <property type="entry name" value="Nitrogenase Molybdenum-iron Protein, subunit B, domain 4"/>
    <property type="match status" value="1"/>
</dbReference>
<proteinExistence type="predicted"/>
<reference evidence="2" key="1">
    <citation type="submission" date="2020-07" db="EMBL/GenBank/DDBJ databases">
        <title>Huge and variable diversity of episymbiotic CPR bacteria and DPANN archaea in groundwater ecosystems.</title>
        <authorList>
            <person name="He C.Y."/>
            <person name="Keren R."/>
            <person name="Whittaker M."/>
            <person name="Farag I.F."/>
            <person name="Doudna J."/>
            <person name="Cate J.H.D."/>
            <person name="Banfield J.F."/>
        </authorList>
    </citation>
    <scope>NUCLEOTIDE SEQUENCE</scope>
    <source>
        <strain evidence="2">NC_groundwater_1482_Ag_S-0.65um_47_24</strain>
    </source>
</reference>
<dbReference type="InterPro" id="IPR000510">
    <property type="entry name" value="Nase/OxRdtase_comp1"/>
</dbReference>
<dbReference type="Proteomes" id="UP000772181">
    <property type="component" value="Unassembled WGS sequence"/>
</dbReference>
<feature type="non-terminal residue" evidence="2">
    <location>
        <position position="1"/>
    </location>
</feature>
<dbReference type="Pfam" id="PF00148">
    <property type="entry name" value="Oxidored_nitro"/>
    <property type="match status" value="1"/>
</dbReference>
<evidence type="ECO:0000313" key="2">
    <source>
        <dbReference type="EMBL" id="MBI4595357.1"/>
    </source>
</evidence>
<accession>A0A933GK67</accession>
<evidence type="ECO:0000313" key="3">
    <source>
        <dbReference type="Proteomes" id="UP000772181"/>
    </source>
</evidence>
<dbReference type="Gene3D" id="3.40.50.1980">
    <property type="entry name" value="Nitrogenase molybdenum iron protein domain"/>
    <property type="match status" value="1"/>
</dbReference>
<dbReference type="AlphaFoldDB" id="A0A933GK67"/>
<protein>
    <submittedName>
        <fullName evidence="2">Nitrogenase molybdenum-iron protein subunit beta</fullName>
    </submittedName>
</protein>
<sequence>TEFLKDIDMKPVYIITGTPGQKFEERARALVGDARPEARVHAAGDLFLMHQLIKNNPVDLLIGNTYGKYIARAEDIPFVRFGFPILDRIGHQYFPSVGYRGGMRLLEKILEALLDRQDRDAPEERFELVM</sequence>
<gene>
    <name evidence="2" type="ORF">HY730_03155</name>
</gene>
<feature type="domain" description="Nitrogenase/oxidoreductase component 1" evidence="1">
    <location>
        <begin position="1"/>
        <end position="113"/>
    </location>
</feature>